<protein>
    <recommendedName>
        <fullName evidence="1">F-box domain-containing protein</fullName>
    </recommendedName>
</protein>
<comment type="caution">
    <text evidence="2">The sequence shown here is derived from an EMBL/GenBank/DDBJ whole genome shotgun (WGS) entry which is preliminary data.</text>
</comment>
<dbReference type="PANTHER" id="PTHR38926:SF5">
    <property type="entry name" value="F-BOX AND LEUCINE-RICH REPEAT PROTEIN 6"/>
    <property type="match status" value="1"/>
</dbReference>
<evidence type="ECO:0000313" key="3">
    <source>
        <dbReference type="Proteomes" id="UP000886520"/>
    </source>
</evidence>
<dbReference type="OrthoDB" id="550575at2759"/>
<dbReference type="InterPro" id="IPR001810">
    <property type="entry name" value="F-box_dom"/>
</dbReference>
<feature type="domain" description="F-box" evidence="1">
    <location>
        <begin position="8"/>
        <end position="50"/>
    </location>
</feature>
<sequence length="120" mass="13887">MTEMERSWADLTYEALVEVMKRVDFEQLYVGLPLVCKAWRVASLDPGCWERVHMEPSFRIRSETDAWWQPAFEAKVDYMLKLAVDRSAGSLLELSTRHCSNSALSYLASRLVPFSNTQHE</sequence>
<gene>
    <name evidence="2" type="ORF">GOP47_0003018</name>
</gene>
<organism evidence="2 3">
    <name type="scientific">Adiantum capillus-veneris</name>
    <name type="common">Maidenhair fern</name>
    <dbReference type="NCBI Taxonomy" id="13818"/>
    <lineage>
        <taxon>Eukaryota</taxon>
        <taxon>Viridiplantae</taxon>
        <taxon>Streptophyta</taxon>
        <taxon>Embryophyta</taxon>
        <taxon>Tracheophyta</taxon>
        <taxon>Polypodiopsida</taxon>
        <taxon>Polypodiidae</taxon>
        <taxon>Polypodiales</taxon>
        <taxon>Pteridineae</taxon>
        <taxon>Pteridaceae</taxon>
        <taxon>Vittarioideae</taxon>
        <taxon>Adiantum</taxon>
    </lineage>
</organism>
<evidence type="ECO:0000259" key="1">
    <source>
        <dbReference type="Pfam" id="PF00646"/>
    </source>
</evidence>
<name>A0A9D4ZS49_ADICA</name>
<dbReference type="Pfam" id="PF00646">
    <property type="entry name" value="F-box"/>
    <property type="match status" value="1"/>
</dbReference>
<dbReference type="InterPro" id="IPR036047">
    <property type="entry name" value="F-box-like_dom_sf"/>
</dbReference>
<keyword evidence="3" id="KW-1185">Reference proteome</keyword>
<dbReference type="SUPFAM" id="SSF81383">
    <property type="entry name" value="F-box domain"/>
    <property type="match status" value="1"/>
</dbReference>
<dbReference type="PANTHER" id="PTHR38926">
    <property type="entry name" value="F-BOX DOMAIN CONTAINING PROTEIN, EXPRESSED"/>
    <property type="match status" value="1"/>
</dbReference>
<evidence type="ECO:0000313" key="2">
    <source>
        <dbReference type="EMBL" id="KAI5083275.1"/>
    </source>
</evidence>
<reference evidence="2" key="1">
    <citation type="submission" date="2021-01" db="EMBL/GenBank/DDBJ databases">
        <title>Adiantum capillus-veneris genome.</title>
        <authorList>
            <person name="Fang Y."/>
            <person name="Liao Q."/>
        </authorList>
    </citation>
    <scope>NUCLEOTIDE SEQUENCE</scope>
    <source>
        <strain evidence="2">H3</strain>
        <tissue evidence="2">Leaf</tissue>
    </source>
</reference>
<dbReference type="Proteomes" id="UP000886520">
    <property type="component" value="Chromosome 3"/>
</dbReference>
<dbReference type="EMBL" id="JABFUD020000002">
    <property type="protein sequence ID" value="KAI5083275.1"/>
    <property type="molecule type" value="Genomic_DNA"/>
</dbReference>
<accession>A0A9D4ZS49</accession>
<dbReference type="AlphaFoldDB" id="A0A9D4ZS49"/>
<dbReference type="Gene3D" id="1.20.1280.50">
    <property type="match status" value="1"/>
</dbReference>
<proteinExistence type="predicted"/>